<evidence type="ECO:0000313" key="2">
    <source>
        <dbReference type="EMBL" id="KWS06363.1"/>
    </source>
</evidence>
<sequence>MRERGRTSWQVGPVPPGRPRRSQAWTAAARSGSAPDPFIVGAGQ</sequence>
<dbReference type="EMBL" id="JAJA02000001">
    <property type="protein sequence ID" value="KWS06363.1"/>
    <property type="molecule type" value="Genomic_DNA"/>
</dbReference>
<evidence type="ECO:0000313" key="3">
    <source>
        <dbReference type="Proteomes" id="UP000023435"/>
    </source>
</evidence>
<evidence type="ECO:0000256" key="1">
    <source>
        <dbReference type="SAM" id="MobiDB-lite"/>
    </source>
</evidence>
<gene>
    <name evidence="2" type="ORF">AZ78_3919</name>
</gene>
<dbReference type="AlphaFoldDB" id="A0A125MNF2"/>
<protein>
    <submittedName>
        <fullName evidence="2">Uncharacterized protein</fullName>
    </submittedName>
</protein>
<name>A0A125MNF2_9GAMM</name>
<dbReference type="Proteomes" id="UP000023435">
    <property type="component" value="Unassembled WGS sequence"/>
</dbReference>
<proteinExistence type="predicted"/>
<feature type="region of interest" description="Disordered" evidence="1">
    <location>
        <begin position="1"/>
        <end position="44"/>
    </location>
</feature>
<keyword evidence="3" id="KW-1185">Reference proteome</keyword>
<accession>A0A125MNF2</accession>
<comment type="caution">
    <text evidence="2">The sequence shown here is derived from an EMBL/GenBank/DDBJ whole genome shotgun (WGS) entry which is preliminary data.</text>
</comment>
<organism evidence="2 3">
    <name type="scientific">Lysobacter capsici AZ78</name>
    <dbReference type="NCBI Taxonomy" id="1444315"/>
    <lineage>
        <taxon>Bacteria</taxon>
        <taxon>Pseudomonadati</taxon>
        <taxon>Pseudomonadota</taxon>
        <taxon>Gammaproteobacteria</taxon>
        <taxon>Lysobacterales</taxon>
        <taxon>Lysobacteraceae</taxon>
        <taxon>Lysobacter</taxon>
    </lineage>
</organism>
<reference evidence="2 3" key="1">
    <citation type="journal article" date="2014" name="Genome Announc.">
        <title>Draft Genome Sequence of Lysobacter capsici AZ78, a Bacterium Antagonistic to Plant-Pathogenic Oomycetes.</title>
        <authorList>
            <person name="Puopolo G."/>
            <person name="Sonego P."/>
            <person name="Engelen K."/>
            <person name="Pertot I."/>
        </authorList>
    </citation>
    <scope>NUCLEOTIDE SEQUENCE [LARGE SCALE GENOMIC DNA]</scope>
    <source>
        <strain evidence="2 3">AZ78</strain>
    </source>
</reference>